<dbReference type="EMBL" id="UHJL01000001">
    <property type="protein sequence ID" value="SUQ19655.1"/>
    <property type="molecule type" value="Genomic_DNA"/>
</dbReference>
<sequence>MCSLSKKFQSWNLIQSIGKSVLENLSTQFDGKIFPPYIPFTGKHFSQYKILVYCTAQNISKNSELVNLYAQNFDKLSRRLEYGENFSRHYGETNFEIKDIDIKPFESGVIPALIAIFILAKHTNLIKHSEIIHYSGVTNYYKFSLNSGSKDLNPENLPDTISAQDKYRYWALNDELVKEELKELAPQSVISFKGSKIRMLATHSTEIGYNLYAVNDPSWLLRGANGIMAWKTEYDSLNLSVKELIDEYAENLSGRYLAKKESVKWYLAHYYNEWKV</sequence>
<organism evidence="1 2">
    <name type="scientific">Fibrobacter succinogenes</name>
    <name type="common">Bacteroides succinogenes</name>
    <dbReference type="NCBI Taxonomy" id="833"/>
    <lineage>
        <taxon>Bacteria</taxon>
        <taxon>Pseudomonadati</taxon>
        <taxon>Fibrobacterota</taxon>
        <taxon>Fibrobacteria</taxon>
        <taxon>Fibrobacterales</taxon>
        <taxon>Fibrobacteraceae</taxon>
        <taxon>Fibrobacter</taxon>
    </lineage>
</organism>
<accession>A0A380RWI6</accession>
<dbReference type="RefSeq" id="WP_109572230.1">
    <property type="nucleotide sequence ID" value="NZ_UHJL01000001.1"/>
</dbReference>
<gene>
    <name evidence="1" type="ORF">SAMN05661053_0895</name>
</gene>
<evidence type="ECO:0000313" key="1">
    <source>
        <dbReference type="EMBL" id="SUQ19655.1"/>
    </source>
</evidence>
<evidence type="ECO:0000313" key="2">
    <source>
        <dbReference type="Proteomes" id="UP000255423"/>
    </source>
</evidence>
<name>A0A380RWI6_FIBSU</name>
<dbReference type="AlphaFoldDB" id="A0A380RWI6"/>
<proteinExistence type="predicted"/>
<reference evidence="1 2" key="1">
    <citation type="submission" date="2017-08" db="EMBL/GenBank/DDBJ databases">
        <authorList>
            <person name="de Groot N.N."/>
        </authorList>
    </citation>
    <scope>NUCLEOTIDE SEQUENCE [LARGE SCALE GENOMIC DNA]</scope>
    <source>
        <strain evidence="1 2">HM2</strain>
    </source>
</reference>
<dbReference type="Proteomes" id="UP000255423">
    <property type="component" value="Unassembled WGS sequence"/>
</dbReference>
<protein>
    <submittedName>
        <fullName evidence="1">Uncharacterized protein</fullName>
    </submittedName>
</protein>